<keyword evidence="3" id="KW-1185">Reference proteome</keyword>
<dbReference type="PIRSF" id="PIRSF017082">
    <property type="entry name" value="YflP"/>
    <property type="match status" value="1"/>
</dbReference>
<dbReference type="Gene3D" id="3.40.190.150">
    <property type="entry name" value="Bordetella uptake gene, domain 1"/>
    <property type="match status" value="1"/>
</dbReference>
<dbReference type="SUPFAM" id="SSF53850">
    <property type="entry name" value="Periplasmic binding protein-like II"/>
    <property type="match status" value="1"/>
</dbReference>
<dbReference type="AlphaFoldDB" id="A0A191UI63"/>
<dbReference type="CDD" id="cd13578">
    <property type="entry name" value="PBP2_Bug27"/>
    <property type="match status" value="1"/>
</dbReference>
<dbReference type="PANTHER" id="PTHR42928:SF5">
    <property type="entry name" value="BLR1237 PROTEIN"/>
    <property type="match status" value="1"/>
</dbReference>
<comment type="similarity">
    <text evidence="1">Belongs to the UPF0065 (bug) family.</text>
</comment>
<dbReference type="InterPro" id="IPR042100">
    <property type="entry name" value="Bug_dom1"/>
</dbReference>
<dbReference type="InterPro" id="IPR005064">
    <property type="entry name" value="BUG"/>
</dbReference>
<organism evidence="2 3">
    <name type="scientific">Polynucleobacter wuianus</name>
    <dbReference type="NCBI Taxonomy" id="1743168"/>
    <lineage>
        <taxon>Bacteria</taxon>
        <taxon>Pseudomonadati</taxon>
        <taxon>Pseudomonadota</taxon>
        <taxon>Betaproteobacteria</taxon>
        <taxon>Burkholderiales</taxon>
        <taxon>Burkholderiaceae</taxon>
        <taxon>Polynucleobacter</taxon>
    </lineage>
</organism>
<reference evidence="3" key="1">
    <citation type="submission" date="2016-05" db="EMBL/GenBank/DDBJ databases">
        <title>Polynucleobacter sp. QLW-P1FAT50C-4 genome.</title>
        <authorList>
            <person name="Hahn M.W."/>
        </authorList>
    </citation>
    <scope>NUCLEOTIDE SEQUENCE [LARGE SCALE GENOMIC DNA]</scope>
    <source>
        <strain evidence="3">QLW-P1FAT50C-4</strain>
    </source>
</reference>
<dbReference type="Proteomes" id="UP000078463">
    <property type="component" value="Chromosome"/>
</dbReference>
<evidence type="ECO:0000313" key="2">
    <source>
        <dbReference type="EMBL" id="ANJ00680.1"/>
    </source>
</evidence>
<proteinExistence type="inferred from homology"/>
<dbReference type="Gene3D" id="3.40.190.10">
    <property type="entry name" value="Periplasmic binding protein-like II"/>
    <property type="match status" value="1"/>
</dbReference>
<dbReference type="PANTHER" id="PTHR42928">
    <property type="entry name" value="TRICARBOXYLATE-BINDING PROTEIN"/>
    <property type="match status" value="1"/>
</dbReference>
<evidence type="ECO:0000256" key="1">
    <source>
        <dbReference type="ARBA" id="ARBA00006987"/>
    </source>
</evidence>
<dbReference type="EMBL" id="CP015922">
    <property type="protein sequence ID" value="ANJ00680.1"/>
    <property type="molecule type" value="Genomic_DNA"/>
</dbReference>
<protein>
    <recommendedName>
        <fullName evidence="4">LacI family transcriptional regulator</fullName>
    </recommendedName>
</protein>
<dbReference type="OrthoDB" id="8678477at2"/>
<sequence length="317" mass="33288">MLFLSCSFSIGSSFADTKTAYPNKPIHLIVGFSPGGSADTVGRALAEGLSTRLGQPVIVENKAGANGNIAAELVARSAPDGYTLYFPSIGHAVNASLYKNLPYDPIKDFTAVGGVFSAPNILVVPVNSSYKSVPELIAAAKANPGKLTFASSGSGTSVHLSAVLFEKMAKIDMIHIPYKGTGSAMPDVISGQVDMSFPNLPSGWPQVKAGNLRALGVTTAKRSAAAPSVPTIAESGLPGYDMATWYGVVAPANLPIDIRNRLNKELQSILADPKFKDKLIAQGADPMPGTPEQFSALIKSETEKWRKLIAQSNITVD</sequence>
<accession>A0A191UI63</accession>
<dbReference type="STRING" id="1743168.A8O14_02300"/>
<name>A0A191UI63_9BURK</name>
<evidence type="ECO:0008006" key="4">
    <source>
        <dbReference type="Google" id="ProtNLM"/>
    </source>
</evidence>
<gene>
    <name evidence="2" type="ORF">A8O14_02300</name>
</gene>
<dbReference type="Pfam" id="PF03401">
    <property type="entry name" value="TctC"/>
    <property type="match status" value="1"/>
</dbReference>
<evidence type="ECO:0000313" key="3">
    <source>
        <dbReference type="Proteomes" id="UP000078463"/>
    </source>
</evidence>
<dbReference type="KEGG" id="pwu:A8O14_02300"/>